<evidence type="ECO:0000313" key="5">
    <source>
        <dbReference type="Proteomes" id="UP000199086"/>
    </source>
</evidence>
<dbReference type="CDD" id="cd02856">
    <property type="entry name" value="E_set_GDE_Isoamylase_N"/>
    <property type="match status" value="1"/>
</dbReference>
<dbReference type="InterPro" id="IPR017853">
    <property type="entry name" value="GH"/>
</dbReference>
<dbReference type="RefSeq" id="WP_092605473.1">
    <property type="nucleotide sequence ID" value="NZ_FMYF01000001.1"/>
</dbReference>
<dbReference type="InterPro" id="IPR013783">
    <property type="entry name" value="Ig-like_fold"/>
</dbReference>
<dbReference type="InterPro" id="IPR014756">
    <property type="entry name" value="Ig_E-set"/>
</dbReference>
<protein>
    <submittedName>
        <fullName evidence="4">Glycogen operon protein</fullName>
    </submittedName>
</protein>
<proteinExistence type="inferred from homology"/>
<dbReference type="PANTHER" id="PTHR43002">
    <property type="entry name" value="GLYCOGEN DEBRANCHING ENZYME"/>
    <property type="match status" value="1"/>
</dbReference>
<dbReference type="InterPro" id="IPR013780">
    <property type="entry name" value="Glyco_hydro_b"/>
</dbReference>
<dbReference type="SUPFAM" id="SSF81296">
    <property type="entry name" value="E set domains"/>
    <property type="match status" value="1"/>
</dbReference>
<dbReference type="GO" id="GO:0005975">
    <property type="term" value="P:carbohydrate metabolic process"/>
    <property type="evidence" value="ECO:0007669"/>
    <property type="project" value="InterPro"/>
</dbReference>
<dbReference type="SUPFAM" id="SSF51445">
    <property type="entry name" value="(Trans)glycosidases"/>
    <property type="match status" value="1"/>
</dbReference>
<accession>A0A1G6GD88</accession>
<dbReference type="EMBL" id="FMYF01000001">
    <property type="protein sequence ID" value="SDB79930.1"/>
    <property type="molecule type" value="Genomic_DNA"/>
</dbReference>
<dbReference type="Gene3D" id="2.60.40.1180">
    <property type="entry name" value="Golgi alpha-mannosidase II"/>
    <property type="match status" value="1"/>
</dbReference>
<dbReference type="GO" id="GO:0004553">
    <property type="term" value="F:hydrolase activity, hydrolyzing O-glycosyl compounds"/>
    <property type="evidence" value="ECO:0007669"/>
    <property type="project" value="InterPro"/>
</dbReference>
<feature type="region of interest" description="Disordered" evidence="2">
    <location>
        <begin position="533"/>
        <end position="552"/>
    </location>
</feature>
<organism evidence="4 5">
    <name type="scientific">Raineyella antarctica</name>
    <dbReference type="NCBI Taxonomy" id="1577474"/>
    <lineage>
        <taxon>Bacteria</taxon>
        <taxon>Bacillati</taxon>
        <taxon>Actinomycetota</taxon>
        <taxon>Actinomycetes</taxon>
        <taxon>Propionibacteriales</taxon>
        <taxon>Propionibacteriaceae</taxon>
        <taxon>Raineyella</taxon>
    </lineage>
</organism>
<reference evidence="4 5" key="1">
    <citation type="submission" date="2016-06" db="EMBL/GenBank/DDBJ databases">
        <authorList>
            <person name="Olsen C.W."/>
            <person name="Carey S."/>
            <person name="Hinshaw L."/>
            <person name="Karasin A.I."/>
        </authorList>
    </citation>
    <scope>NUCLEOTIDE SEQUENCE [LARGE SCALE GENOMIC DNA]</scope>
    <source>
        <strain evidence="4 5">LZ-22</strain>
    </source>
</reference>
<dbReference type="STRING" id="1577474.GA0111570_101203"/>
<dbReference type="Gene3D" id="3.20.20.80">
    <property type="entry name" value="Glycosidases"/>
    <property type="match status" value="1"/>
</dbReference>
<evidence type="ECO:0000259" key="3">
    <source>
        <dbReference type="SMART" id="SM00642"/>
    </source>
</evidence>
<dbReference type="AlphaFoldDB" id="A0A1G6GD88"/>
<dbReference type="Pfam" id="PF02922">
    <property type="entry name" value="CBM_48"/>
    <property type="match status" value="1"/>
</dbReference>
<feature type="domain" description="Glycosyl hydrolase family 13 catalytic" evidence="3">
    <location>
        <begin position="217"/>
        <end position="616"/>
    </location>
</feature>
<dbReference type="Proteomes" id="UP000199086">
    <property type="component" value="Unassembled WGS sequence"/>
</dbReference>
<dbReference type="Gene3D" id="2.60.40.10">
    <property type="entry name" value="Immunoglobulins"/>
    <property type="match status" value="1"/>
</dbReference>
<name>A0A1G6GD88_9ACTN</name>
<dbReference type="SUPFAM" id="SSF51011">
    <property type="entry name" value="Glycosyl hydrolase domain"/>
    <property type="match status" value="1"/>
</dbReference>
<evidence type="ECO:0000256" key="2">
    <source>
        <dbReference type="SAM" id="MobiDB-lite"/>
    </source>
</evidence>
<keyword evidence="5" id="KW-1185">Reference proteome</keyword>
<evidence type="ECO:0000313" key="4">
    <source>
        <dbReference type="EMBL" id="SDB79930.1"/>
    </source>
</evidence>
<dbReference type="SMART" id="SM00642">
    <property type="entry name" value="Aamy"/>
    <property type="match status" value="1"/>
</dbReference>
<dbReference type="InterPro" id="IPR006047">
    <property type="entry name" value="GH13_cat_dom"/>
</dbReference>
<dbReference type="InterPro" id="IPR044505">
    <property type="entry name" value="GlgX_Isoamylase_N_E_set"/>
</dbReference>
<gene>
    <name evidence="4" type="ORF">GA0111570_101203</name>
</gene>
<dbReference type="InterPro" id="IPR004193">
    <property type="entry name" value="Glyco_hydro_13_N"/>
</dbReference>
<dbReference type="OrthoDB" id="3236218at2"/>
<evidence type="ECO:0000256" key="1">
    <source>
        <dbReference type="ARBA" id="ARBA00008061"/>
    </source>
</evidence>
<comment type="similarity">
    <text evidence="1">Belongs to the glycosyl hydrolase 13 family.</text>
</comment>
<dbReference type="Pfam" id="PF00128">
    <property type="entry name" value="Alpha-amylase"/>
    <property type="match status" value="1"/>
</dbReference>
<sequence>MTVMTAVAQGAWAGASWPLGAHVSPSTGSTTVAVHAPAATRVALESYAEALGSPATAAVEMARGADGAWRAQVDGLGHGSLYAFRCWGRNWPYDPAWEPGSGAGFVSDIDQDGNRFNPNKVLFDPYALEITHAPLDPRIGALGGDGGFWGTGGADYHGRPRREADTAVWAPKGVVVVDTTSPGEHPHIDAHVSAVYEAHVKNLTMHPSAIRLGELLHGVPGFEDVVDIPDELRGTYRAAGMMAPYLKALGLTTIELLPVQETDSNDIGETQGGANHWGYMTMAYFAPNRDYSSDTSWGGPTREFKEMVRAFHEHGLEVYIDVVYNHTAEGGNVGGDPDTTAFTSLGGFAADEYYVTTADHVLLDGATGTANQVNFSSAAACHLVLDSLAYWTDVMGIDGFRFDLAPVLGRTPDDWRPDDWADQKKFFPQHPLLEDIARLGEERNVEVVAEAWDLWGYEVGNFPPGWAEWNGRYRDAVRGFAKGDGNVQALMDMVNGDYRHFADQGGPQRSINFVTAHDGFTMMDLVSFNTKQNDQPFPFGPSDGGADDNTSWDSGGDHALRRTRWRNFWTLLFLSRGVPMVVSGDEYGRTQNGNNNPWALNTVGMWNNWAQAVSEAPTQLPVDPRDPGAYAYYDVVGRTDAPAGTNPLFTFAANVANLRRVEPALRQRNWGDTEADNGDVSYLFRSPDLGQGPGENARALSLGIDGSSAGGSDYLVMVNMDDRPRTFQVAPDGAGFWRRLVDTAPWAEPVGNHWDPEAADVIHEGEYVVHPWSIAVLRHDGEHLPDLGLTTQISLSPGIHYAT</sequence>